<evidence type="ECO:0000256" key="1">
    <source>
        <dbReference type="ARBA" id="ARBA00010928"/>
    </source>
</evidence>
<dbReference type="InterPro" id="IPR000683">
    <property type="entry name" value="Gfo/Idh/MocA-like_OxRdtase_N"/>
</dbReference>
<dbReference type="Gene3D" id="3.30.360.10">
    <property type="entry name" value="Dihydrodipicolinate Reductase, domain 2"/>
    <property type="match status" value="1"/>
</dbReference>
<dbReference type="SUPFAM" id="SSF51735">
    <property type="entry name" value="NAD(P)-binding Rossmann-fold domains"/>
    <property type="match status" value="1"/>
</dbReference>
<dbReference type="Proteomes" id="UP001157069">
    <property type="component" value="Unassembled WGS sequence"/>
</dbReference>
<keyword evidence="5" id="KW-1185">Reference proteome</keyword>
<evidence type="ECO:0000313" key="4">
    <source>
        <dbReference type="EMBL" id="GMA90320.1"/>
    </source>
</evidence>
<comment type="caution">
    <text evidence="4">The sequence shown here is derived from an EMBL/GenBank/DDBJ whole genome shotgun (WGS) entry which is preliminary data.</text>
</comment>
<feature type="domain" description="Gfo/Idh/MocA-like oxidoreductase C-terminal" evidence="3">
    <location>
        <begin position="142"/>
        <end position="338"/>
    </location>
</feature>
<comment type="similarity">
    <text evidence="1">Belongs to the Gfo/Idh/MocA family.</text>
</comment>
<dbReference type="InterPro" id="IPR004104">
    <property type="entry name" value="Gfo/Idh/MocA-like_OxRdtase_C"/>
</dbReference>
<organism evidence="4 5">
    <name type="scientific">Homoserinibacter gongjuensis</name>
    <dbReference type="NCBI Taxonomy" id="1162968"/>
    <lineage>
        <taxon>Bacteria</taxon>
        <taxon>Bacillati</taxon>
        <taxon>Actinomycetota</taxon>
        <taxon>Actinomycetes</taxon>
        <taxon>Micrococcales</taxon>
        <taxon>Microbacteriaceae</taxon>
        <taxon>Homoserinibacter</taxon>
    </lineage>
</organism>
<reference evidence="5" key="1">
    <citation type="journal article" date="2019" name="Int. J. Syst. Evol. Microbiol.">
        <title>The Global Catalogue of Microorganisms (GCM) 10K type strain sequencing project: providing services to taxonomists for standard genome sequencing and annotation.</title>
        <authorList>
            <consortium name="The Broad Institute Genomics Platform"/>
            <consortium name="The Broad Institute Genome Sequencing Center for Infectious Disease"/>
            <person name="Wu L."/>
            <person name="Ma J."/>
        </authorList>
    </citation>
    <scope>NUCLEOTIDE SEQUENCE [LARGE SCALE GENOMIC DNA]</scope>
    <source>
        <strain evidence="5">NBRC 108755</strain>
    </source>
</reference>
<evidence type="ECO:0000313" key="5">
    <source>
        <dbReference type="Proteomes" id="UP001157069"/>
    </source>
</evidence>
<evidence type="ECO:0000259" key="3">
    <source>
        <dbReference type="Pfam" id="PF02894"/>
    </source>
</evidence>
<dbReference type="RefSeq" id="WP_284298004.1">
    <property type="nucleotide sequence ID" value="NZ_BSVA01000001.1"/>
</dbReference>
<accession>A0ABQ6JSU0</accession>
<gene>
    <name evidence="4" type="ORF">GCM10025869_08490</name>
</gene>
<dbReference type="PANTHER" id="PTHR43377:SF2">
    <property type="entry name" value="BINDING ROSSMANN FOLD OXIDOREDUCTASE, PUTATIVE (AFU_ORTHOLOGUE AFUA_4G00560)-RELATED"/>
    <property type="match status" value="1"/>
</dbReference>
<feature type="domain" description="Gfo/Idh/MocA-like oxidoreductase N-terminal" evidence="2">
    <location>
        <begin position="9"/>
        <end position="128"/>
    </location>
</feature>
<dbReference type="PANTHER" id="PTHR43377">
    <property type="entry name" value="BILIVERDIN REDUCTASE A"/>
    <property type="match status" value="1"/>
</dbReference>
<dbReference type="SUPFAM" id="SSF55347">
    <property type="entry name" value="Glyceraldehyde-3-phosphate dehydrogenase-like, C-terminal domain"/>
    <property type="match status" value="1"/>
</dbReference>
<dbReference type="EMBL" id="BSVA01000001">
    <property type="protein sequence ID" value="GMA90320.1"/>
    <property type="molecule type" value="Genomic_DNA"/>
</dbReference>
<dbReference type="InterPro" id="IPR051450">
    <property type="entry name" value="Gfo/Idh/MocA_Oxidoreductases"/>
</dbReference>
<protein>
    <submittedName>
        <fullName evidence="4">Oxidoreductase</fullName>
    </submittedName>
</protein>
<dbReference type="Pfam" id="PF01408">
    <property type="entry name" value="GFO_IDH_MocA"/>
    <property type="match status" value="1"/>
</dbReference>
<sequence length="423" mass="45922">MHQDSPVTFTIVGAGNRGHNYASWMLNHPDRARVVAVAERNDVRRARIADEHGLTGAQLVDDWRELLDRPRASDAVIIATQDRFHVDPAIAFLERGYHVLLEKPLAPTEEESRRIVEVAARSEGIFAVCHVLLYTPHTRLIKSIVDSGRLGTIVSVQHLEPVGYWHQAHSYVRGNWRREEDSTFMLMAKSSHDIDWLQHIVGQPIASVSSFGGLQHFRSEAAPAGATPRCVDCPLQRTCPYSATTLYRGLLDAGDTGWPLETVVDIPTREELDRALTDGPYGRCVYYADNDVVDHQVVAMQFADGASGVFTMTGFNAGGHRRTTIFGSKGELSTDGERVEVYQFGAPTTEVFEVAAYGDATAGGGHGGGDEGLMDAFVHAVATGDERGIHSGGAASLSSHLAVFAAERGRRLGSVQSVSPVPG</sequence>
<proteinExistence type="inferred from homology"/>
<dbReference type="Gene3D" id="3.40.50.720">
    <property type="entry name" value="NAD(P)-binding Rossmann-like Domain"/>
    <property type="match status" value="1"/>
</dbReference>
<dbReference type="InterPro" id="IPR036291">
    <property type="entry name" value="NAD(P)-bd_dom_sf"/>
</dbReference>
<dbReference type="Pfam" id="PF02894">
    <property type="entry name" value="GFO_IDH_MocA_C"/>
    <property type="match status" value="1"/>
</dbReference>
<evidence type="ECO:0000259" key="2">
    <source>
        <dbReference type="Pfam" id="PF01408"/>
    </source>
</evidence>
<name>A0ABQ6JSU0_9MICO</name>